<keyword evidence="2 10" id="KW-0436">Ligase</keyword>
<evidence type="ECO:0000256" key="8">
    <source>
        <dbReference type="ARBA" id="ARBA00023306"/>
    </source>
</evidence>
<gene>
    <name evidence="10 14" type="primary">murF</name>
    <name evidence="16" type="ORF">QN062_00285</name>
    <name evidence="15" type="ORF">QN216_04295</name>
    <name evidence="14" type="ORF">QN217_06155</name>
</gene>
<name>A0AB39UFI7_9BIFI</name>
<dbReference type="GO" id="GO:0071555">
    <property type="term" value="P:cell wall organization"/>
    <property type="evidence" value="ECO:0007669"/>
    <property type="project" value="UniProtKB-KW"/>
</dbReference>
<comment type="catalytic activity">
    <reaction evidence="10">
        <text>D-alanyl-D-alanine + UDP-N-acetyl-alpha-D-muramoyl-L-alanyl-gamma-D-glutamyl-meso-2,6-diaminopimelate + ATP = UDP-N-acetyl-alpha-D-muramoyl-L-alanyl-gamma-D-glutamyl-meso-2,6-diaminopimeloyl-D-alanyl-D-alanine + ADP + phosphate + H(+)</text>
        <dbReference type="Rhea" id="RHEA:28374"/>
        <dbReference type="ChEBI" id="CHEBI:15378"/>
        <dbReference type="ChEBI" id="CHEBI:30616"/>
        <dbReference type="ChEBI" id="CHEBI:43474"/>
        <dbReference type="ChEBI" id="CHEBI:57822"/>
        <dbReference type="ChEBI" id="CHEBI:61386"/>
        <dbReference type="ChEBI" id="CHEBI:83905"/>
        <dbReference type="ChEBI" id="CHEBI:456216"/>
        <dbReference type="EC" id="6.3.2.10"/>
    </reaction>
</comment>
<dbReference type="InterPro" id="IPR051046">
    <property type="entry name" value="MurCDEF_CellWall_CoF430Synth"/>
</dbReference>
<evidence type="ECO:0000256" key="7">
    <source>
        <dbReference type="ARBA" id="ARBA00022984"/>
    </source>
</evidence>
<evidence type="ECO:0000313" key="14">
    <source>
        <dbReference type="EMBL" id="XDS47622.1"/>
    </source>
</evidence>
<reference evidence="14" key="1">
    <citation type="submission" date="2023-07" db="EMBL/GenBank/DDBJ databases">
        <title>Bifidobacterium aquikefiriaerophilum sp. nov. and Bifidobacterium eccum sp. nov., isolated from water kefir.</title>
        <authorList>
            <person name="Breselge S."/>
            <person name="Bellassi P."/>
            <person name="Barcenilla C."/>
            <person name="Alvarez-Ordonez A."/>
            <person name="Morelli L."/>
            <person name="Cotter P.D."/>
        </authorList>
    </citation>
    <scope>NUCLEOTIDE SEQUENCE</scope>
    <source>
        <strain evidence="16">WK012_4_13</strain>
        <strain evidence="15">WK013_4_14</strain>
        <strain evidence="14">WK048_4_13</strain>
    </source>
</reference>
<comment type="pathway">
    <text evidence="10">Cell wall biogenesis; peptidoglycan biosynthesis.</text>
</comment>
<dbReference type="InterPro" id="IPR035911">
    <property type="entry name" value="MurE/MurF_N"/>
</dbReference>
<feature type="binding site" evidence="10">
    <location>
        <begin position="124"/>
        <end position="130"/>
    </location>
    <ligand>
        <name>ATP</name>
        <dbReference type="ChEBI" id="CHEBI:30616"/>
    </ligand>
</feature>
<keyword evidence="7 10" id="KW-0573">Peptidoglycan synthesis</keyword>
<evidence type="ECO:0000256" key="4">
    <source>
        <dbReference type="ARBA" id="ARBA00022741"/>
    </source>
</evidence>
<sequence length="531" mass="55623">MMPMDIGEIADAVSGNVVSGAVDPHGDGLHDAAVVTSVTTDSREAKPGSLFVAIPGARVDGHDFVAVAAGNGAVAALVEHTVPGSDIPQIVVGDSVKALGVLARHNIDRRRELPEPFTIIGITGSVGKTTTKDLLHSLLTRLGRTVSPVGSFNNEIGLPLTALKVHASTRFFTAEMGASHIGDIDYLTAIAPPDISIALIVGVAHLGEFGSVDNIAIAKSEIIRNLLPGGISVLNADDPRVSAMRRYSPGKILWFGEHGDHLPDGSCMNMYATDLNVDSMDHPTFLMHVRADAHATAYATTNAEGDSQPGDEQTQQVTLGIRGSHNVMNALAASAVAHELGLPLTEIADVLRKQRHISPHRMAVSNIAESGFAFTLIDDSFNANPNSVTAGVRSLAEWGAHQDSRPFRVAVLGAMLELGADERRLHADMGALCSRLGIDQLIAVGGNDELDSLARDIVAGADAASGTTASNDVSAHAIESRFAHDIDEAEAMVAEASSHHPHTVVLLKGSHASGLSALADRWASSQTDRES</sequence>
<dbReference type="InterPro" id="IPR036615">
    <property type="entry name" value="Mur_ligase_C_dom_sf"/>
</dbReference>
<comment type="similarity">
    <text evidence="10">Belongs to the MurCDEF family. MurF subfamily.</text>
</comment>
<feature type="domain" description="Mur ligase C-terminal" evidence="12">
    <location>
        <begin position="371"/>
        <end position="510"/>
    </location>
</feature>
<evidence type="ECO:0000259" key="11">
    <source>
        <dbReference type="Pfam" id="PF01225"/>
    </source>
</evidence>
<evidence type="ECO:0000256" key="9">
    <source>
        <dbReference type="ARBA" id="ARBA00023316"/>
    </source>
</evidence>
<accession>A0AB39UFI7</accession>
<evidence type="ECO:0000256" key="5">
    <source>
        <dbReference type="ARBA" id="ARBA00022840"/>
    </source>
</evidence>
<keyword evidence="4 10" id="KW-0547">Nucleotide-binding</keyword>
<dbReference type="Gene3D" id="3.40.1190.10">
    <property type="entry name" value="Mur-like, catalytic domain"/>
    <property type="match status" value="1"/>
</dbReference>
<dbReference type="InterPro" id="IPR004101">
    <property type="entry name" value="Mur_ligase_C"/>
</dbReference>
<protein>
    <recommendedName>
        <fullName evidence="10">UDP-N-acetylmuramoyl-tripeptide--D-alanyl-D-alanine ligase</fullName>
        <ecNumber evidence="10">6.3.2.10</ecNumber>
    </recommendedName>
    <alternativeName>
        <fullName evidence="10">D-alanyl-D-alanine-adding enzyme</fullName>
    </alternativeName>
</protein>
<dbReference type="GO" id="GO:0008360">
    <property type="term" value="P:regulation of cell shape"/>
    <property type="evidence" value="ECO:0007669"/>
    <property type="project" value="UniProtKB-KW"/>
</dbReference>
<dbReference type="EC" id="6.3.2.10" evidence="10"/>
<dbReference type="GO" id="GO:0009252">
    <property type="term" value="P:peptidoglycan biosynthetic process"/>
    <property type="evidence" value="ECO:0007669"/>
    <property type="project" value="UniProtKB-UniRule"/>
</dbReference>
<dbReference type="GO" id="GO:0047480">
    <property type="term" value="F:UDP-N-acetylmuramoyl-tripeptide-D-alanyl-D-alanine ligase activity"/>
    <property type="evidence" value="ECO:0007669"/>
    <property type="project" value="UniProtKB-UniRule"/>
</dbReference>
<dbReference type="Gene3D" id="3.40.1390.10">
    <property type="entry name" value="MurE/MurF, N-terminal domain"/>
    <property type="match status" value="1"/>
</dbReference>
<dbReference type="HAMAP" id="MF_02019">
    <property type="entry name" value="MurF"/>
    <property type="match status" value="1"/>
</dbReference>
<dbReference type="GO" id="GO:0005524">
    <property type="term" value="F:ATP binding"/>
    <property type="evidence" value="ECO:0007669"/>
    <property type="project" value="UniProtKB-UniRule"/>
</dbReference>
<evidence type="ECO:0000256" key="6">
    <source>
        <dbReference type="ARBA" id="ARBA00022960"/>
    </source>
</evidence>
<dbReference type="Pfam" id="PF08245">
    <property type="entry name" value="Mur_ligase_M"/>
    <property type="match status" value="1"/>
</dbReference>
<evidence type="ECO:0000313" key="15">
    <source>
        <dbReference type="EMBL" id="XDS49686.1"/>
    </source>
</evidence>
<evidence type="ECO:0000256" key="2">
    <source>
        <dbReference type="ARBA" id="ARBA00022598"/>
    </source>
</evidence>
<keyword evidence="3 10" id="KW-0132">Cell division</keyword>
<dbReference type="GO" id="GO:0051301">
    <property type="term" value="P:cell division"/>
    <property type="evidence" value="ECO:0007669"/>
    <property type="project" value="UniProtKB-KW"/>
</dbReference>
<dbReference type="InterPro" id="IPR036565">
    <property type="entry name" value="Mur-like_cat_sf"/>
</dbReference>
<dbReference type="InterPro" id="IPR005863">
    <property type="entry name" value="UDP-N-AcMur_synth"/>
</dbReference>
<keyword evidence="9 10" id="KW-0961">Cell wall biogenesis/degradation</keyword>
<dbReference type="SUPFAM" id="SSF63418">
    <property type="entry name" value="MurE/MurF N-terminal domain"/>
    <property type="match status" value="1"/>
</dbReference>
<dbReference type="InterPro" id="IPR013221">
    <property type="entry name" value="Mur_ligase_cen"/>
</dbReference>
<evidence type="ECO:0000256" key="10">
    <source>
        <dbReference type="HAMAP-Rule" id="MF_02019"/>
    </source>
</evidence>
<evidence type="ECO:0000313" key="16">
    <source>
        <dbReference type="EMBL" id="XDS51648.1"/>
    </source>
</evidence>
<organism evidence="14">
    <name type="scientific">Bifidobacterium fermentum</name>
    <dbReference type="NCBI Taxonomy" id="3059035"/>
    <lineage>
        <taxon>Bacteria</taxon>
        <taxon>Bacillati</taxon>
        <taxon>Actinomycetota</taxon>
        <taxon>Actinomycetes</taxon>
        <taxon>Bifidobacteriales</taxon>
        <taxon>Bifidobacteriaceae</taxon>
        <taxon>Bifidobacterium</taxon>
    </lineage>
</organism>
<comment type="function">
    <text evidence="10">Involved in cell wall formation. Catalyzes the final step in the synthesis of UDP-N-acetylmuramoyl-pentapeptide, the precursor of murein.</text>
</comment>
<dbReference type="SUPFAM" id="SSF53623">
    <property type="entry name" value="MurD-like peptide ligases, catalytic domain"/>
    <property type="match status" value="1"/>
</dbReference>
<dbReference type="RefSeq" id="WP_369342609.1">
    <property type="nucleotide sequence ID" value="NZ_CP129675.1"/>
</dbReference>
<dbReference type="AlphaFoldDB" id="A0AB39UFI7"/>
<evidence type="ECO:0000259" key="13">
    <source>
        <dbReference type="Pfam" id="PF08245"/>
    </source>
</evidence>
<dbReference type="EMBL" id="CP129683">
    <property type="protein sequence ID" value="XDS51648.1"/>
    <property type="molecule type" value="Genomic_DNA"/>
</dbReference>
<dbReference type="EMBL" id="CP129682">
    <property type="protein sequence ID" value="XDS49686.1"/>
    <property type="molecule type" value="Genomic_DNA"/>
</dbReference>
<evidence type="ECO:0000256" key="1">
    <source>
        <dbReference type="ARBA" id="ARBA00022490"/>
    </source>
</evidence>
<dbReference type="PANTHER" id="PTHR43024">
    <property type="entry name" value="UDP-N-ACETYLMURAMOYL-TRIPEPTIDE--D-ALANYL-D-ALANINE LIGASE"/>
    <property type="match status" value="1"/>
</dbReference>
<evidence type="ECO:0000259" key="12">
    <source>
        <dbReference type="Pfam" id="PF02875"/>
    </source>
</evidence>
<evidence type="ECO:0000256" key="3">
    <source>
        <dbReference type="ARBA" id="ARBA00022618"/>
    </source>
</evidence>
<dbReference type="Pfam" id="PF01225">
    <property type="entry name" value="Mur_ligase"/>
    <property type="match status" value="1"/>
</dbReference>
<dbReference type="InterPro" id="IPR000713">
    <property type="entry name" value="Mur_ligase_N"/>
</dbReference>
<feature type="domain" description="Mur ligase N-terminal catalytic" evidence="11">
    <location>
        <begin position="35"/>
        <end position="102"/>
    </location>
</feature>
<dbReference type="Pfam" id="PF02875">
    <property type="entry name" value="Mur_ligase_C"/>
    <property type="match status" value="1"/>
</dbReference>
<feature type="domain" description="Mur ligase central" evidence="13">
    <location>
        <begin position="122"/>
        <end position="337"/>
    </location>
</feature>
<keyword evidence="6 10" id="KW-0133">Cell shape</keyword>
<dbReference type="KEGG" id="bfk:QN062_00285"/>
<dbReference type="GO" id="GO:0005737">
    <property type="term" value="C:cytoplasm"/>
    <property type="evidence" value="ECO:0007669"/>
    <property type="project" value="UniProtKB-SubCell"/>
</dbReference>
<keyword evidence="8 10" id="KW-0131">Cell cycle</keyword>
<proteinExistence type="inferred from homology"/>
<dbReference type="Gene3D" id="3.90.190.20">
    <property type="entry name" value="Mur ligase, C-terminal domain"/>
    <property type="match status" value="1"/>
</dbReference>
<keyword evidence="5 10" id="KW-0067">ATP-binding</keyword>
<comment type="subcellular location">
    <subcellularLocation>
        <location evidence="10">Cytoplasm</location>
    </subcellularLocation>
</comment>
<keyword evidence="1 10" id="KW-0963">Cytoplasm</keyword>
<dbReference type="EMBL" id="CP129675">
    <property type="protein sequence ID" value="XDS47622.1"/>
    <property type="molecule type" value="Genomic_DNA"/>
</dbReference>
<dbReference type="PANTHER" id="PTHR43024:SF1">
    <property type="entry name" value="UDP-N-ACETYLMURAMOYL-TRIPEPTIDE--D-ALANYL-D-ALANINE LIGASE"/>
    <property type="match status" value="1"/>
</dbReference>
<dbReference type="SUPFAM" id="SSF53244">
    <property type="entry name" value="MurD-like peptide ligases, peptide-binding domain"/>
    <property type="match status" value="1"/>
</dbReference>